<dbReference type="eggNOG" id="COG5581">
    <property type="taxonomic scope" value="Bacteria"/>
</dbReference>
<dbReference type="Gene3D" id="2.30.110.10">
    <property type="entry name" value="Electron Transport, Fmn-binding Protein, Chain A"/>
    <property type="match status" value="1"/>
</dbReference>
<dbReference type="STRING" id="765911.Thivi_0388"/>
<dbReference type="InterPro" id="IPR009875">
    <property type="entry name" value="PilZ_domain"/>
</dbReference>
<keyword evidence="7" id="KW-1185">Reference proteome</keyword>
<name>I3Y639_THIV6</name>
<organism evidence="6 7">
    <name type="scientific">Thiocystis violascens (strain ATCC 17096 / DSM 198 / 6111)</name>
    <name type="common">Chromatium violascens</name>
    <dbReference type="NCBI Taxonomy" id="765911"/>
    <lineage>
        <taxon>Bacteria</taxon>
        <taxon>Pseudomonadati</taxon>
        <taxon>Pseudomonadota</taxon>
        <taxon>Gammaproteobacteria</taxon>
        <taxon>Chromatiales</taxon>
        <taxon>Chromatiaceae</taxon>
        <taxon>Thiocystis</taxon>
    </lineage>
</organism>
<evidence type="ECO:0000313" key="6">
    <source>
        <dbReference type="EMBL" id="AFL72457.1"/>
    </source>
</evidence>
<dbReference type="GO" id="GO:0035438">
    <property type="term" value="F:cyclic-di-GMP binding"/>
    <property type="evidence" value="ECO:0007669"/>
    <property type="project" value="InterPro"/>
</dbReference>
<dbReference type="Gene3D" id="2.40.10.220">
    <property type="entry name" value="predicted glycosyltransferase like domains"/>
    <property type="match status" value="1"/>
</dbReference>
<accession>I3Y639</accession>
<keyword evidence="3" id="KW-0975">Bacterial flagellum</keyword>
<evidence type="ECO:0000256" key="3">
    <source>
        <dbReference type="ARBA" id="ARBA00023143"/>
    </source>
</evidence>
<reference evidence="6 7" key="1">
    <citation type="submission" date="2012-06" db="EMBL/GenBank/DDBJ databases">
        <title>Complete sequence of Thiocystis violascens DSM 198.</title>
        <authorList>
            <consortium name="US DOE Joint Genome Institute"/>
            <person name="Lucas S."/>
            <person name="Han J."/>
            <person name="Lapidus A."/>
            <person name="Cheng J.-F."/>
            <person name="Goodwin L."/>
            <person name="Pitluck S."/>
            <person name="Peters L."/>
            <person name="Ovchinnikova G."/>
            <person name="Teshima H."/>
            <person name="Detter J.C."/>
            <person name="Han C."/>
            <person name="Tapia R."/>
            <person name="Land M."/>
            <person name="Hauser L."/>
            <person name="Kyrpides N."/>
            <person name="Ivanova N."/>
            <person name="Pagani I."/>
            <person name="Vogl K."/>
            <person name="Liu Z."/>
            <person name="Frigaard N.-U."/>
            <person name="Bryant D."/>
            <person name="Woyke T."/>
        </authorList>
    </citation>
    <scope>NUCLEOTIDE SEQUENCE [LARGE SCALE GENOMIC DNA]</scope>
    <source>
        <strain evidence="7">ATCC 17096 / DSM 198 / 6111</strain>
    </source>
</reference>
<dbReference type="Pfam" id="PF07317">
    <property type="entry name" value="PilZN"/>
    <property type="match status" value="1"/>
</dbReference>
<dbReference type="HOGENOM" id="CLU_1174300_0_0_6"/>
<dbReference type="RefSeq" id="WP_014776960.1">
    <property type="nucleotide sequence ID" value="NC_018012.1"/>
</dbReference>
<gene>
    <name evidence="6" type="ordered locus">Thivi_0388</name>
</gene>
<keyword evidence="1" id="KW-0973">c-di-GMP</keyword>
<keyword evidence="6" id="KW-0808">Transferase</keyword>
<proteinExistence type="predicted"/>
<dbReference type="Pfam" id="PF07238">
    <property type="entry name" value="PilZ"/>
    <property type="match status" value="1"/>
</dbReference>
<sequence>MSQALSGQQIGVDRAHLAHGELVTTPNRISAILDDIHRHLVLIGVRMDPDGPLYESVLIRLDTARTRLSLDLSGPVEDHARLGPGQRIHLHVSLRGIAIRFSITIDEVPIEDGRPLYVGQYPTEISFLQRRGIFRVHLPLHDRRRVRLQHKESENAFSAQIIDLSVKGFCVELNETDIDRTQLGSRFEYIGMKLPDLRSTLSGEAVLVNLRPSPRPGALSAGFVIANLDPQVERSLMRAALYYQREARRAGI</sequence>
<evidence type="ECO:0000259" key="5">
    <source>
        <dbReference type="Pfam" id="PF07317"/>
    </source>
</evidence>
<dbReference type="Proteomes" id="UP000006062">
    <property type="component" value="Chromosome"/>
</dbReference>
<dbReference type="OrthoDB" id="5792836at2"/>
<dbReference type="KEGG" id="tvi:Thivi_0388"/>
<dbReference type="GO" id="GO:0016740">
    <property type="term" value="F:transferase activity"/>
    <property type="evidence" value="ECO:0007669"/>
    <property type="project" value="UniProtKB-KW"/>
</dbReference>
<dbReference type="InterPro" id="IPR012349">
    <property type="entry name" value="Split_barrel_FMN-bd"/>
</dbReference>
<dbReference type="InterPro" id="IPR009926">
    <property type="entry name" value="T3SS_YcgR_PilZN"/>
</dbReference>
<protein>
    <submittedName>
        <fullName evidence="6">Putative glycosyltransferase</fullName>
    </submittedName>
</protein>
<evidence type="ECO:0000256" key="1">
    <source>
        <dbReference type="ARBA" id="ARBA00022636"/>
    </source>
</evidence>
<dbReference type="EMBL" id="CP003154">
    <property type="protein sequence ID" value="AFL72457.1"/>
    <property type="molecule type" value="Genomic_DNA"/>
</dbReference>
<dbReference type="AlphaFoldDB" id="I3Y639"/>
<feature type="domain" description="Type III secretion system flagellar brake protein YcgR PilZN" evidence="5">
    <location>
        <begin position="23"/>
        <end position="125"/>
    </location>
</feature>
<evidence type="ECO:0000259" key="4">
    <source>
        <dbReference type="Pfam" id="PF07238"/>
    </source>
</evidence>
<keyword evidence="2" id="KW-0547">Nucleotide-binding</keyword>
<feature type="domain" description="PilZ" evidence="4">
    <location>
        <begin position="129"/>
        <end position="238"/>
    </location>
</feature>
<evidence type="ECO:0000313" key="7">
    <source>
        <dbReference type="Proteomes" id="UP000006062"/>
    </source>
</evidence>
<evidence type="ECO:0000256" key="2">
    <source>
        <dbReference type="ARBA" id="ARBA00022741"/>
    </source>
</evidence>